<name>A0A8D5FKQ1_9BACT</name>
<dbReference type="NCBIfam" id="NF004904">
    <property type="entry name" value="PRK06265.1-4"/>
    <property type="match status" value="1"/>
</dbReference>
<dbReference type="Proteomes" id="UP000826725">
    <property type="component" value="Chromosome"/>
</dbReference>
<evidence type="ECO:0000256" key="5">
    <source>
        <dbReference type="ARBA" id="ARBA00022989"/>
    </source>
</evidence>
<dbReference type="PANTHER" id="PTHR34229">
    <property type="entry name" value="METAL TRANSPORT PROTEIN HI_1621-RELATED"/>
    <property type="match status" value="1"/>
</dbReference>
<evidence type="ECO:0000313" key="9">
    <source>
        <dbReference type="Proteomes" id="UP000826725"/>
    </source>
</evidence>
<protein>
    <submittedName>
        <fullName evidence="8">Cobalt transporter CbiM</fullName>
    </submittedName>
</protein>
<evidence type="ECO:0000313" key="8">
    <source>
        <dbReference type="EMBL" id="BCL62695.1"/>
    </source>
</evidence>
<evidence type="ECO:0000256" key="3">
    <source>
        <dbReference type="ARBA" id="ARBA00022475"/>
    </source>
</evidence>
<dbReference type="KEGG" id="dbk:DGMP_33880"/>
<sequence length="203" mass="21804">MHISEGVLSTPVLITGGAVAFAGTAVGLKKLNYDKIMSVSLLTATFFVASLIHVPLGPGSVHLIMGGLMGLLLGWSCFPAILVALFLQTVFFQFGGLTVLGVNTTIMALPALLCYYLFRPWLKNNGNKRKIAAFGCGFLSILLSSILQAVALTITDSGFWHAAQLVIAAHIPVMFIEGIITMFTISFLAKVQPEFLQISKQEE</sequence>
<dbReference type="EMBL" id="AP024086">
    <property type="protein sequence ID" value="BCL62695.1"/>
    <property type="molecule type" value="Genomic_DNA"/>
</dbReference>
<gene>
    <name evidence="8" type="primary">cbiM</name>
    <name evidence="8" type="ORF">DGMP_33880</name>
</gene>
<feature type="transmembrane region" description="Helical" evidence="7">
    <location>
        <begin position="36"/>
        <end position="56"/>
    </location>
</feature>
<evidence type="ECO:0000256" key="1">
    <source>
        <dbReference type="ARBA" id="ARBA00004651"/>
    </source>
</evidence>
<dbReference type="RefSeq" id="WP_228855026.1">
    <property type="nucleotide sequence ID" value="NZ_AP024086.1"/>
</dbReference>
<dbReference type="Pfam" id="PF01891">
    <property type="entry name" value="CbiM"/>
    <property type="match status" value="1"/>
</dbReference>
<organism evidence="8 9">
    <name type="scientific">Desulfomarina profundi</name>
    <dbReference type="NCBI Taxonomy" id="2772557"/>
    <lineage>
        <taxon>Bacteria</taxon>
        <taxon>Pseudomonadati</taxon>
        <taxon>Thermodesulfobacteriota</taxon>
        <taxon>Desulfobulbia</taxon>
        <taxon>Desulfobulbales</taxon>
        <taxon>Desulfobulbaceae</taxon>
        <taxon>Desulfomarina</taxon>
    </lineage>
</organism>
<dbReference type="GO" id="GO:0005886">
    <property type="term" value="C:plasma membrane"/>
    <property type="evidence" value="ECO:0007669"/>
    <property type="project" value="UniProtKB-SubCell"/>
</dbReference>
<keyword evidence="9" id="KW-1185">Reference proteome</keyword>
<reference evidence="8" key="1">
    <citation type="submission" date="2020-09" db="EMBL/GenBank/DDBJ databases">
        <title>Desulfogranum mesoprofundum gen. nov., sp. nov., a novel mesophilic, sulfate-reducing chemolithoautotroph isolated from a deep-sea hydrothermal vent chimney in the Suiyo Seamount.</title>
        <authorList>
            <person name="Hashimoto Y."/>
            <person name="Nakagawa S."/>
        </authorList>
    </citation>
    <scope>NUCLEOTIDE SEQUENCE</scope>
    <source>
        <strain evidence="8">KT2</strain>
    </source>
</reference>
<proteinExistence type="predicted"/>
<evidence type="ECO:0000256" key="7">
    <source>
        <dbReference type="SAM" id="Phobius"/>
    </source>
</evidence>
<comment type="subcellular location">
    <subcellularLocation>
        <location evidence="1">Cell membrane</location>
        <topology evidence="1">Multi-pass membrane protein</topology>
    </subcellularLocation>
</comment>
<dbReference type="PANTHER" id="PTHR34229:SF1">
    <property type="entry name" value="METAL TRANSPORT PROTEIN HI_1621-RELATED"/>
    <property type="match status" value="1"/>
</dbReference>
<keyword evidence="4 7" id="KW-0812">Transmembrane</keyword>
<feature type="transmembrane region" description="Helical" evidence="7">
    <location>
        <begin position="166"/>
        <end position="189"/>
    </location>
</feature>
<keyword evidence="2" id="KW-0813">Transport</keyword>
<dbReference type="AlphaFoldDB" id="A0A8D5FKQ1"/>
<dbReference type="NCBIfam" id="NF004905">
    <property type="entry name" value="PRK06265.1-5"/>
    <property type="match status" value="1"/>
</dbReference>
<dbReference type="InterPro" id="IPR002751">
    <property type="entry name" value="CbiM/NikMN"/>
</dbReference>
<dbReference type="GO" id="GO:0000041">
    <property type="term" value="P:transition metal ion transport"/>
    <property type="evidence" value="ECO:0007669"/>
    <property type="project" value="InterPro"/>
</dbReference>
<keyword evidence="5 7" id="KW-1133">Transmembrane helix</keyword>
<keyword evidence="3" id="KW-1003">Cell membrane</keyword>
<keyword evidence="6 7" id="KW-0472">Membrane</keyword>
<evidence type="ECO:0000256" key="2">
    <source>
        <dbReference type="ARBA" id="ARBA00022448"/>
    </source>
</evidence>
<feature type="transmembrane region" description="Helical" evidence="7">
    <location>
        <begin position="68"/>
        <end position="91"/>
    </location>
</feature>
<feature type="transmembrane region" description="Helical" evidence="7">
    <location>
        <begin position="130"/>
        <end position="154"/>
    </location>
</feature>
<dbReference type="NCBIfam" id="NF004909">
    <property type="entry name" value="PRK06265.2-5"/>
    <property type="match status" value="1"/>
</dbReference>
<feature type="transmembrane region" description="Helical" evidence="7">
    <location>
        <begin position="97"/>
        <end position="118"/>
    </location>
</feature>
<accession>A0A8D5FKQ1</accession>
<evidence type="ECO:0000256" key="4">
    <source>
        <dbReference type="ARBA" id="ARBA00022692"/>
    </source>
</evidence>
<evidence type="ECO:0000256" key="6">
    <source>
        <dbReference type="ARBA" id="ARBA00023136"/>
    </source>
</evidence>